<evidence type="ECO:0000256" key="1">
    <source>
        <dbReference type="ARBA" id="ARBA00005993"/>
    </source>
</evidence>
<evidence type="ECO:0000313" key="12">
    <source>
        <dbReference type="Proteomes" id="UP000230423"/>
    </source>
</evidence>
<evidence type="ECO:0000256" key="8">
    <source>
        <dbReference type="ARBA" id="ARBA00023170"/>
    </source>
</evidence>
<dbReference type="GO" id="GO:0090575">
    <property type="term" value="C:RNA polymerase II transcription regulator complex"/>
    <property type="evidence" value="ECO:0007669"/>
    <property type="project" value="TreeGrafter"/>
</dbReference>
<comment type="similarity">
    <text evidence="1">Belongs to the nuclear hormone receptor family.</text>
</comment>
<dbReference type="GO" id="GO:0004879">
    <property type="term" value="F:nuclear receptor activity"/>
    <property type="evidence" value="ECO:0007669"/>
    <property type="project" value="TreeGrafter"/>
</dbReference>
<dbReference type="OrthoDB" id="5771769at2759"/>
<evidence type="ECO:0000256" key="9">
    <source>
        <dbReference type="ARBA" id="ARBA00023242"/>
    </source>
</evidence>
<dbReference type="SUPFAM" id="SSF57716">
    <property type="entry name" value="Glucocorticoid receptor-like (DNA-binding domain)"/>
    <property type="match status" value="1"/>
</dbReference>
<dbReference type="PANTHER" id="PTHR24082:SF507">
    <property type="entry name" value="BILE ACID RECEPTOR-RELATED"/>
    <property type="match status" value="1"/>
</dbReference>
<keyword evidence="3" id="KW-0863">Zinc-finger</keyword>
<evidence type="ECO:0000256" key="5">
    <source>
        <dbReference type="ARBA" id="ARBA00023015"/>
    </source>
</evidence>
<keyword evidence="9" id="KW-0539">Nucleus</keyword>
<evidence type="ECO:0000256" key="3">
    <source>
        <dbReference type="ARBA" id="ARBA00022771"/>
    </source>
</evidence>
<keyword evidence="6" id="KW-0238">DNA-binding</keyword>
<keyword evidence="2" id="KW-0479">Metal-binding</keyword>
<evidence type="ECO:0000259" key="10">
    <source>
        <dbReference type="PROSITE" id="PS51030"/>
    </source>
</evidence>
<evidence type="ECO:0000256" key="6">
    <source>
        <dbReference type="ARBA" id="ARBA00023125"/>
    </source>
</evidence>
<accession>A0A2G9TW04</accession>
<dbReference type="GO" id="GO:0000978">
    <property type="term" value="F:RNA polymerase II cis-regulatory region sequence-specific DNA binding"/>
    <property type="evidence" value="ECO:0007669"/>
    <property type="project" value="TreeGrafter"/>
</dbReference>
<dbReference type="GO" id="GO:0045944">
    <property type="term" value="P:positive regulation of transcription by RNA polymerase II"/>
    <property type="evidence" value="ECO:0007669"/>
    <property type="project" value="TreeGrafter"/>
</dbReference>
<dbReference type="InterPro" id="IPR013088">
    <property type="entry name" value="Znf_NHR/GATA"/>
</dbReference>
<dbReference type="PRINTS" id="PR00047">
    <property type="entry name" value="STROIDFINGER"/>
</dbReference>
<organism evidence="11 12">
    <name type="scientific">Teladorsagia circumcincta</name>
    <name type="common">Brown stomach worm</name>
    <name type="synonym">Ostertagia circumcincta</name>
    <dbReference type="NCBI Taxonomy" id="45464"/>
    <lineage>
        <taxon>Eukaryota</taxon>
        <taxon>Metazoa</taxon>
        <taxon>Ecdysozoa</taxon>
        <taxon>Nematoda</taxon>
        <taxon>Chromadorea</taxon>
        <taxon>Rhabditida</taxon>
        <taxon>Rhabditina</taxon>
        <taxon>Rhabditomorpha</taxon>
        <taxon>Strongyloidea</taxon>
        <taxon>Trichostrongylidae</taxon>
        <taxon>Teladorsagia</taxon>
    </lineage>
</organism>
<gene>
    <name evidence="11" type="ORF">TELCIR_16351</name>
</gene>
<dbReference type="SMART" id="SM00399">
    <property type="entry name" value="ZnF_C4"/>
    <property type="match status" value="1"/>
</dbReference>
<keyword evidence="5" id="KW-0805">Transcription regulation</keyword>
<dbReference type="PROSITE" id="PS51030">
    <property type="entry name" value="NUCLEAR_REC_DBD_2"/>
    <property type="match status" value="1"/>
</dbReference>
<evidence type="ECO:0000256" key="4">
    <source>
        <dbReference type="ARBA" id="ARBA00022833"/>
    </source>
</evidence>
<dbReference type="InterPro" id="IPR001628">
    <property type="entry name" value="Znf_hrmn_rcpt"/>
</dbReference>
<dbReference type="EMBL" id="KZ352565">
    <property type="protein sequence ID" value="PIO62105.1"/>
    <property type="molecule type" value="Genomic_DNA"/>
</dbReference>
<dbReference type="Gene3D" id="3.30.50.10">
    <property type="entry name" value="Erythroid Transcription Factor GATA-1, subunit A"/>
    <property type="match status" value="1"/>
</dbReference>
<dbReference type="GO" id="GO:0030154">
    <property type="term" value="P:cell differentiation"/>
    <property type="evidence" value="ECO:0007669"/>
    <property type="project" value="TreeGrafter"/>
</dbReference>
<dbReference type="Proteomes" id="UP000230423">
    <property type="component" value="Unassembled WGS sequence"/>
</dbReference>
<protein>
    <submittedName>
        <fullName evidence="11">Zinc finger, C4 type</fullName>
    </submittedName>
</protein>
<evidence type="ECO:0000313" key="11">
    <source>
        <dbReference type="EMBL" id="PIO62105.1"/>
    </source>
</evidence>
<dbReference type="AlphaFoldDB" id="A0A2G9TW04"/>
<dbReference type="Pfam" id="PF00105">
    <property type="entry name" value="zf-C4"/>
    <property type="match status" value="1"/>
</dbReference>
<keyword evidence="8" id="KW-0675">Receptor</keyword>
<dbReference type="InterPro" id="IPR050234">
    <property type="entry name" value="Nuclear_hormone_rcpt_NR1"/>
</dbReference>
<evidence type="ECO:0000256" key="2">
    <source>
        <dbReference type="ARBA" id="ARBA00022723"/>
    </source>
</evidence>
<dbReference type="CDD" id="cd07161">
    <property type="entry name" value="NR_DBD_EcR"/>
    <property type="match status" value="1"/>
</dbReference>
<feature type="domain" description="Nuclear receptor" evidence="10">
    <location>
        <begin position="40"/>
        <end position="115"/>
    </location>
</feature>
<keyword evidence="12" id="KW-1185">Reference proteome</keyword>
<dbReference type="GO" id="GO:0000122">
    <property type="term" value="P:negative regulation of transcription by RNA polymerase II"/>
    <property type="evidence" value="ECO:0007669"/>
    <property type="project" value="TreeGrafter"/>
</dbReference>
<keyword evidence="4" id="KW-0862">Zinc</keyword>
<dbReference type="GO" id="GO:0008270">
    <property type="term" value="F:zinc ion binding"/>
    <property type="evidence" value="ECO:0007669"/>
    <property type="project" value="UniProtKB-KW"/>
</dbReference>
<reference evidence="11 12" key="1">
    <citation type="submission" date="2015-09" db="EMBL/GenBank/DDBJ databases">
        <title>Draft genome of the parasitic nematode Teladorsagia circumcincta isolate WARC Sus (inbred).</title>
        <authorList>
            <person name="Mitreva M."/>
        </authorList>
    </citation>
    <scope>NUCLEOTIDE SEQUENCE [LARGE SCALE GENOMIC DNA]</scope>
    <source>
        <strain evidence="11 12">S</strain>
    </source>
</reference>
<dbReference type="FunFam" id="3.30.50.10:FF:000031">
    <property type="entry name" value="Ecdysone receptor A1"/>
    <property type="match status" value="1"/>
</dbReference>
<name>A0A2G9TW04_TELCI</name>
<keyword evidence="7" id="KW-0804">Transcription</keyword>
<sequence length="206" mass="23228">MESILEACEINDHSPPMWVGQTRKARGLKCRAPALAVPGEELCLVCGDKASGYHYNALTCEGCKGFFRRSITRQAVYYCKFGQSCDIDMYMRRKCQHCRLEKCMRIGMRSELVIPEEQCRIKREAKLRQRSNPRDGSELPSPLSVEVTTQIVTDPVDHDISSETRELISRITSTSYKISLARDEAITALSVSLNLTASFESECCCD</sequence>
<evidence type="ECO:0000256" key="7">
    <source>
        <dbReference type="ARBA" id="ARBA00023163"/>
    </source>
</evidence>
<proteinExistence type="inferred from homology"/>
<dbReference type="PANTHER" id="PTHR24082">
    <property type="entry name" value="NUCLEAR HORMONE RECEPTOR"/>
    <property type="match status" value="1"/>
</dbReference>
<dbReference type="PROSITE" id="PS00031">
    <property type="entry name" value="NUCLEAR_REC_DBD_1"/>
    <property type="match status" value="1"/>
</dbReference>